<feature type="non-terminal residue" evidence="1">
    <location>
        <position position="145"/>
    </location>
</feature>
<dbReference type="PANTHER" id="PTHR21292:SF1">
    <property type="entry name" value="EXOCYST COMPLEX COMPONENT 3"/>
    <property type="match status" value="1"/>
</dbReference>
<proteinExistence type="predicted"/>
<reference evidence="1 2" key="1">
    <citation type="journal article" date="2015" name="Genome Biol. Evol.">
        <title>Comparative Genomics of a Bacterivorous Green Alga Reveals Evolutionary Causalities and Consequences of Phago-Mixotrophic Mode of Nutrition.</title>
        <authorList>
            <person name="Burns J.A."/>
            <person name="Paasch A."/>
            <person name="Narechania A."/>
            <person name="Kim E."/>
        </authorList>
    </citation>
    <scope>NUCLEOTIDE SEQUENCE [LARGE SCALE GENOMIC DNA]</scope>
    <source>
        <strain evidence="1 2">PLY_AMNH</strain>
    </source>
</reference>
<sequence length="145" mass="15623">MASVDMASLNGTDDALQRKIIDLPQEAINAKEEALAEVAKLLSLPENLESIASLRAEYAQKKQANDAQLSTSVNTQVEEGRVALSLLAASQSTLEQLRSNFETIDCLCAECSSLIENHDVINKLNTALHALESTISTVDRVTAIP</sequence>
<protein>
    <submittedName>
        <fullName evidence="1">Uncharacterized protein</fullName>
    </submittedName>
</protein>
<dbReference type="GO" id="GO:0000145">
    <property type="term" value="C:exocyst"/>
    <property type="evidence" value="ECO:0007669"/>
    <property type="project" value="InterPro"/>
</dbReference>
<dbReference type="GO" id="GO:0000149">
    <property type="term" value="F:SNARE binding"/>
    <property type="evidence" value="ECO:0007669"/>
    <property type="project" value="TreeGrafter"/>
</dbReference>
<evidence type="ECO:0000313" key="1">
    <source>
        <dbReference type="EMBL" id="KAK3282599.1"/>
    </source>
</evidence>
<keyword evidence="2" id="KW-1185">Reference proteome</keyword>
<comment type="caution">
    <text evidence="1">The sequence shown here is derived from an EMBL/GenBank/DDBJ whole genome shotgun (WGS) entry which is preliminary data.</text>
</comment>
<dbReference type="GO" id="GO:0051601">
    <property type="term" value="P:exocyst localization"/>
    <property type="evidence" value="ECO:0007669"/>
    <property type="project" value="TreeGrafter"/>
</dbReference>
<dbReference type="Proteomes" id="UP001190700">
    <property type="component" value="Unassembled WGS sequence"/>
</dbReference>
<evidence type="ECO:0000313" key="2">
    <source>
        <dbReference type="Proteomes" id="UP001190700"/>
    </source>
</evidence>
<name>A0AAE0GQQ6_9CHLO</name>
<dbReference type="PANTHER" id="PTHR21292">
    <property type="entry name" value="EXOCYST COMPLEX COMPONENT SEC6-RELATED"/>
    <property type="match status" value="1"/>
</dbReference>
<organism evidence="1 2">
    <name type="scientific">Cymbomonas tetramitiformis</name>
    <dbReference type="NCBI Taxonomy" id="36881"/>
    <lineage>
        <taxon>Eukaryota</taxon>
        <taxon>Viridiplantae</taxon>
        <taxon>Chlorophyta</taxon>
        <taxon>Pyramimonadophyceae</taxon>
        <taxon>Pyramimonadales</taxon>
        <taxon>Pyramimonadaceae</taxon>
        <taxon>Cymbomonas</taxon>
    </lineage>
</organism>
<dbReference type="EMBL" id="LGRX02003228">
    <property type="protein sequence ID" value="KAK3282599.1"/>
    <property type="molecule type" value="Genomic_DNA"/>
</dbReference>
<gene>
    <name evidence="1" type="ORF">CYMTET_9670</name>
</gene>
<dbReference type="InterPro" id="IPR010326">
    <property type="entry name" value="EXOC3/Sec6"/>
</dbReference>
<dbReference type="AlphaFoldDB" id="A0AAE0GQQ6"/>
<dbReference type="GO" id="GO:0006887">
    <property type="term" value="P:exocytosis"/>
    <property type="evidence" value="ECO:0007669"/>
    <property type="project" value="InterPro"/>
</dbReference>
<accession>A0AAE0GQQ6</accession>